<feature type="domain" description="Chalcone/stilbene synthase N-terminal" evidence="5">
    <location>
        <begin position="66"/>
        <end position="200"/>
    </location>
</feature>
<dbReference type="Pfam" id="PF02797">
    <property type="entry name" value="Chal_sti_synt_C"/>
    <property type="match status" value="1"/>
</dbReference>
<protein>
    <recommendedName>
        <fullName evidence="9">Type III polyketide synthase</fullName>
    </recommendedName>
</protein>
<evidence type="ECO:0000256" key="2">
    <source>
        <dbReference type="ARBA" id="ARBA00022679"/>
    </source>
</evidence>
<dbReference type="Pfam" id="PF00195">
    <property type="entry name" value="Chal_sti_synt_N"/>
    <property type="match status" value="1"/>
</dbReference>
<feature type="active site" description="Acyl-thioester intermediate" evidence="4">
    <location>
        <position position="141"/>
    </location>
</feature>
<dbReference type="AlphaFoldDB" id="A0A1Y5FIP2"/>
<dbReference type="PIRSF" id="PIRSF000451">
    <property type="entry name" value="PKS_III"/>
    <property type="match status" value="1"/>
</dbReference>
<dbReference type="GO" id="GO:0030639">
    <property type="term" value="P:polyketide biosynthetic process"/>
    <property type="evidence" value="ECO:0007669"/>
    <property type="project" value="TreeGrafter"/>
</dbReference>
<evidence type="ECO:0000259" key="6">
    <source>
        <dbReference type="Pfam" id="PF02797"/>
    </source>
</evidence>
<proteinExistence type="inferred from homology"/>
<comment type="similarity">
    <text evidence="1">Belongs to the thiolase-like superfamily. Chalcone/stilbene synthases family.</text>
</comment>
<sequence>MTRIVHMETMKPKYAYSTEEIVEGAKKYWLNDAPELSRRMALKIFKGSDISVRNSVVPLEIAFSDLSFEEKNDIYKREMIEYGKILLKKTIENSKIDPKEIDYIITTSCTGFMIPSVDAYLVNELGLRGDIVRLPVTEMGCAGGTSALIYANDFLKANPDKTAVVMALEIPSITFQKNDFSPENLVSTAIFSDGFACAVVKGGEGKGAHIIDTNMYHFHEGTHLMGFNLVNSGLKIVLDKDVPSTIEGHFEKIFLPFLKRNDLEIEHVHHYMFHPGGKKIINMVESYINDHGKDISESRWVLDNHGNMSSATIMHIFERVEANREIKDGDLGYMLAFGPGFMAQSLLLKWVV</sequence>
<evidence type="ECO:0008006" key="9">
    <source>
        <dbReference type="Google" id="ProtNLM"/>
    </source>
</evidence>
<dbReference type="InterPro" id="IPR016039">
    <property type="entry name" value="Thiolase-like"/>
</dbReference>
<comment type="caution">
    <text evidence="7">The sequence shown here is derived from an EMBL/GenBank/DDBJ whole genome shotgun (WGS) entry which is preliminary data.</text>
</comment>
<evidence type="ECO:0000256" key="1">
    <source>
        <dbReference type="ARBA" id="ARBA00005531"/>
    </source>
</evidence>
<evidence type="ECO:0000313" key="8">
    <source>
        <dbReference type="Proteomes" id="UP000196531"/>
    </source>
</evidence>
<dbReference type="InterPro" id="IPR011141">
    <property type="entry name" value="Polyketide_synthase_type-III"/>
</dbReference>
<dbReference type="CDD" id="cd00831">
    <property type="entry name" value="CHS_like"/>
    <property type="match status" value="1"/>
</dbReference>
<dbReference type="Proteomes" id="UP000196531">
    <property type="component" value="Unassembled WGS sequence"/>
</dbReference>
<dbReference type="InterPro" id="IPR001099">
    <property type="entry name" value="Chalcone/stilbene_synt_N"/>
</dbReference>
<keyword evidence="2" id="KW-0808">Transferase</keyword>
<dbReference type="PANTHER" id="PTHR11877">
    <property type="entry name" value="HYDROXYMETHYLGLUTARYL-COA SYNTHASE"/>
    <property type="match status" value="1"/>
</dbReference>
<evidence type="ECO:0000313" key="7">
    <source>
        <dbReference type="EMBL" id="OUS00204.1"/>
    </source>
</evidence>
<accession>A0A1Y5FIP2</accession>
<dbReference type="SUPFAM" id="SSF53901">
    <property type="entry name" value="Thiolase-like"/>
    <property type="match status" value="1"/>
</dbReference>
<name>A0A1Y5FIP2_9BACT</name>
<organism evidence="7 8">
    <name type="scientific">Halobacteriovorax marinus</name>
    <dbReference type="NCBI Taxonomy" id="97084"/>
    <lineage>
        <taxon>Bacteria</taxon>
        <taxon>Pseudomonadati</taxon>
        <taxon>Bdellovibrionota</taxon>
        <taxon>Bacteriovoracia</taxon>
        <taxon>Bacteriovoracales</taxon>
        <taxon>Halobacteriovoraceae</taxon>
        <taxon>Halobacteriovorax</taxon>
    </lineage>
</organism>
<evidence type="ECO:0000259" key="5">
    <source>
        <dbReference type="Pfam" id="PF00195"/>
    </source>
</evidence>
<reference evidence="8" key="1">
    <citation type="journal article" date="2017" name="Proc. Natl. Acad. Sci. U.S.A.">
        <title>Simulation of Deepwater Horizon oil plume reveals substrate specialization within a complex community of hydrocarbon-degraders.</title>
        <authorList>
            <person name="Hu P."/>
            <person name="Dubinsky E.A."/>
            <person name="Probst A.J."/>
            <person name="Wang J."/>
            <person name="Sieber C.M.K."/>
            <person name="Tom L.M."/>
            <person name="Gardinali P."/>
            <person name="Banfield J.F."/>
            <person name="Atlas R.M."/>
            <person name="Andersen G.L."/>
        </authorList>
    </citation>
    <scope>NUCLEOTIDE SEQUENCE [LARGE SCALE GENOMIC DNA]</scope>
</reference>
<dbReference type="InterPro" id="IPR012328">
    <property type="entry name" value="Chalcone/stilbene_synt_C"/>
</dbReference>
<gene>
    <name evidence="7" type="ORF">A9Q84_03195</name>
</gene>
<dbReference type="EMBL" id="MAAO01000002">
    <property type="protein sequence ID" value="OUS00204.1"/>
    <property type="molecule type" value="Genomic_DNA"/>
</dbReference>
<dbReference type="PANTHER" id="PTHR11877:SF99">
    <property type="entry name" value="1,3,6,8-TETRAHYDROXYNAPHTHALENE SYNTHASE"/>
    <property type="match status" value="1"/>
</dbReference>
<dbReference type="GO" id="GO:0016747">
    <property type="term" value="F:acyltransferase activity, transferring groups other than amino-acyl groups"/>
    <property type="evidence" value="ECO:0007669"/>
    <property type="project" value="InterPro"/>
</dbReference>
<dbReference type="Gene3D" id="3.40.47.10">
    <property type="match status" value="2"/>
</dbReference>
<evidence type="ECO:0000256" key="3">
    <source>
        <dbReference type="ARBA" id="ARBA00023315"/>
    </source>
</evidence>
<feature type="domain" description="Chalcone/stilbene synthase C-terminal" evidence="6">
    <location>
        <begin position="224"/>
        <end position="350"/>
    </location>
</feature>
<keyword evidence="3" id="KW-0012">Acyltransferase</keyword>
<evidence type="ECO:0000256" key="4">
    <source>
        <dbReference type="PIRSR" id="PIRSR000451-1"/>
    </source>
</evidence>